<dbReference type="PANTHER" id="PTHR43881:SF1">
    <property type="entry name" value="GAMMA-GLUTAMYLTRANSPEPTIDASE (AFU_ORTHOLOGUE AFUA_4G13580)"/>
    <property type="match status" value="1"/>
</dbReference>
<name>A0A644XAW8_9ZZZZ</name>
<comment type="caution">
    <text evidence="1">The sequence shown here is derived from an EMBL/GenBank/DDBJ whole genome shotgun (WGS) entry which is preliminary data.</text>
</comment>
<dbReference type="Pfam" id="PF01019">
    <property type="entry name" value="G_glu_transpept"/>
    <property type="match status" value="1"/>
</dbReference>
<keyword evidence="1" id="KW-0012">Acyltransferase</keyword>
<dbReference type="SUPFAM" id="SSF56235">
    <property type="entry name" value="N-terminal nucleophile aminohydrolases (Ntn hydrolases)"/>
    <property type="match status" value="1"/>
</dbReference>
<dbReference type="GO" id="GO:0016787">
    <property type="term" value="F:hydrolase activity"/>
    <property type="evidence" value="ECO:0007669"/>
    <property type="project" value="UniProtKB-KW"/>
</dbReference>
<accession>A0A644XAW8</accession>
<keyword evidence="1" id="KW-0808">Transferase</keyword>
<dbReference type="GO" id="GO:0103068">
    <property type="term" value="F:leukotriene C4 gamma-glutamyl transferase activity"/>
    <property type="evidence" value="ECO:0007669"/>
    <property type="project" value="UniProtKB-EC"/>
</dbReference>
<evidence type="ECO:0000313" key="1">
    <source>
        <dbReference type="EMBL" id="MPM13249.1"/>
    </source>
</evidence>
<sequence>MAAARKTGGYFSAEDLGSFRPEWVEPISVNYRGYDVWEIPPNGQGIVALLALSILRGFRFSSHDDPLTVHRQIEAIKMGFADAHRYVADTRYAAVPVKELLDGAYADARRALLGEEAEDRKAGNPMPGGTVYLCAADGEGNMISYIQSNYMGFGSGVVIPETGIALNNRGHCFSLQKGHPNVLEPGKRPYNTIIPAFLTKDGVPVGPFGVMGGFMQPQGHVQVVMNTVDFEMNPQQALDAPRWQWMGGMNVSVEPGFSPAVAQSLARRGHAMKFELESNSFGRGEIIWRTPEGTLGGATESRTDGCAAVW</sequence>
<dbReference type="Gene3D" id="1.10.246.130">
    <property type="match status" value="1"/>
</dbReference>
<gene>
    <name evidence="1" type="primary">ywrD_7</name>
    <name evidence="1" type="ORF">SDC9_59605</name>
</gene>
<dbReference type="EMBL" id="VSSQ01002090">
    <property type="protein sequence ID" value="MPM13249.1"/>
    <property type="molecule type" value="Genomic_DNA"/>
</dbReference>
<dbReference type="PANTHER" id="PTHR43881">
    <property type="entry name" value="GAMMA-GLUTAMYLTRANSPEPTIDASE (AFU_ORTHOLOGUE AFUA_4G13580)"/>
    <property type="match status" value="1"/>
</dbReference>
<dbReference type="AlphaFoldDB" id="A0A644XAW8"/>
<proteinExistence type="predicted"/>
<dbReference type="InterPro" id="IPR043137">
    <property type="entry name" value="GGT_ssub_C"/>
</dbReference>
<reference evidence="1" key="1">
    <citation type="submission" date="2019-08" db="EMBL/GenBank/DDBJ databases">
        <authorList>
            <person name="Kucharzyk K."/>
            <person name="Murdoch R.W."/>
            <person name="Higgins S."/>
            <person name="Loffler F."/>
        </authorList>
    </citation>
    <scope>NUCLEOTIDE SEQUENCE</scope>
</reference>
<dbReference type="PRINTS" id="PR01210">
    <property type="entry name" value="GGTRANSPTASE"/>
</dbReference>
<dbReference type="InterPro" id="IPR043138">
    <property type="entry name" value="GGT_lsub"/>
</dbReference>
<protein>
    <submittedName>
        <fullName evidence="1">Glutathione hydrolase-like YwrD proenzyme</fullName>
        <ecNumber evidence="1">2.3.2.2</ecNumber>
    </submittedName>
</protein>
<dbReference type="Gene3D" id="3.60.20.40">
    <property type="match status" value="1"/>
</dbReference>
<keyword evidence="1" id="KW-0378">Hydrolase</keyword>
<dbReference type="InterPro" id="IPR029055">
    <property type="entry name" value="Ntn_hydrolases_N"/>
</dbReference>
<dbReference type="InterPro" id="IPR052896">
    <property type="entry name" value="GGT-like_enzyme"/>
</dbReference>
<dbReference type="EC" id="2.3.2.2" evidence="1"/>
<organism evidence="1">
    <name type="scientific">bioreactor metagenome</name>
    <dbReference type="NCBI Taxonomy" id="1076179"/>
    <lineage>
        <taxon>unclassified sequences</taxon>
        <taxon>metagenomes</taxon>
        <taxon>ecological metagenomes</taxon>
    </lineage>
</organism>